<keyword evidence="2 4" id="KW-0863">Zinc-finger</keyword>
<reference evidence="8" key="2">
    <citation type="submission" date="2020-05" db="UniProtKB">
        <authorList>
            <consortium name="EnsemblMetazoa"/>
        </authorList>
    </citation>
    <scope>IDENTIFICATION</scope>
    <source>
        <strain evidence="8">IAEA</strain>
    </source>
</reference>
<dbReference type="InterPro" id="IPR000058">
    <property type="entry name" value="Znf_AN1"/>
</dbReference>
<dbReference type="PROSITE" id="PS50127">
    <property type="entry name" value="UBC_2"/>
    <property type="match status" value="1"/>
</dbReference>
<protein>
    <recommendedName>
        <fullName evidence="10">UBC core domain-containing protein</fullName>
    </recommendedName>
</protein>
<feature type="domain" description="AN1-type" evidence="7">
    <location>
        <begin position="291"/>
        <end position="340"/>
    </location>
</feature>
<sequence>MTLDGNKAEDKILTTIQQEYKILAEYKMIEAEKIGGIYVVPSFGNSLLWYGVLFVRQGFYAEGVFRFNMLLPDKYPDDKTVPTIIFQNEIYHPLICPFTGTLDLSHAFPQWRCGEDHIWQLLKYMQYIFNEPLDCVRLTNITKWLNSEAFELISQNRAGFITKVKDCVNSSKEHVYDKPPTDDPHYITFDEYNEEVHGPIKQRIREGKDPMPGSTATGPKGLSWVKPEHEDEQAVAASDANHVTSNEDVEEPPLFPGKRPNYGTNNTLELLEKIPSKVVEMKLDDVLKAVKDVDNLCDYTRCKAKTNLIGHTCEYCQGRYCFKHGLPEVHGCGEAAKDGERKRFLHPKPVKTIKQEEELAKAKKKLNAKLKDMQVARMQKTPGGKSDVASKTSKRKPNKT</sequence>
<evidence type="ECO:0000256" key="3">
    <source>
        <dbReference type="ARBA" id="ARBA00022833"/>
    </source>
</evidence>
<dbReference type="SUPFAM" id="SSF118310">
    <property type="entry name" value="AN1-like Zinc finger"/>
    <property type="match status" value="1"/>
</dbReference>
<evidence type="ECO:0000313" key="8">
    <source>
        <dbReference type="EnsemblMetazoa" id="GPAI001614-PA"/>
    </source>
</evidence>
<dbReference type="SMART" id="SM00154">
    <property type="entry name" value="ZnF_AN1"/>
    <property type="match status" value="1"/>
</dbReference>
<evidence type="ECO:0000259" key="6">
    <source>
        <dbReference type="PROSITE" id="PS50127"/>
    </source>
</evidence>
<evidence type="ECO:0008006" key="10">
    <source>
        <dbReference type="Google" id="ProtNLM"/>
    </source>
</evidence>
<keyword evidence="3" id="KW-0862">Zinc</keyword>
<dbReference type="InterPro" id="IPR000608">
    <property type="entry name" value="UBC"/>
</dbReference>
<dbReference type="InterPro" id="IPR016135">
    <property type="entry name" value="UBQ-conjugating_enzyme/RWD"/>
</dbReference>
<proteinExistence type="predicted"/>
<keyword evidence="1" id="KW-0479">Metal-binding</keyword>
<evidence type="ECO:0000256" key="1">
    <source>
        <dbReference type="ARBA" id="ARBA00022723"/>
    </source>
</evidence>
<evidence type="ECO:0000256" key="5">
    <source>
        <dbReference type="SAM" id="MobiDB-lite"/>
    </source>
</evidence>
<feature type="domain" description="UBC core" evidence="6">
    <location>
        <begin position="17"/>
        <end position="173"/>
    </location>
</feature>
<dbReference type="Pfam" id="PF00179">
    <property type="entry name" value="UQ_con"/>
    <property type="match status" value="1"/>
</dbReference>
<feature type="region of interest" description="Disordered" evidence="5">
    <location>
        <begin position="370"/>
        <end position="400"/>
    </location>
</feature>
<organism evidence="8 9">
    <name type="scientific">Glossina pallidipes</name>
    <name type="common">Tsetse fly</name>
    <dbReference type="NCBI Taxonomy" id="7398"/>
    <lineage>
        <taxon>Eukaryota</taxon>
        <taxon>Metazoa</taxon>
        <taxon>Ecdysozoa</taxon>
        <taxon>Arthropoda</taxon>
        <taxon>Hexapoda</taxon>
        <taxon>Insecta</taxon>
        <taxon>Pterygota</taxon>
        <taxon>Neoptera</taxon>
        <taxon>Endopterygota</taxon>
        <taxon>Diptera</taxon>
        <taxon>Brachycera</taxon>
        <taxon>Muscomorpha</taxon>
        <taxon>Hippoboscoidea</taxon>
        <taxon>Glossinidae</taxon>
        <taxon>Glossina</taxon>
    </lineage>
</organism>
<dbReference type="Pfam" id="PF01428">
    <property type="entry name" value="zf-AN1"/>
    <property type="match status" value="1"/>
</dbReference>
<dbReference type="SMART" id="SM00212">
    <property type="entry name" value="UBCc"/>
    <property type="match status" value="1"/>
</dbReference>
<dbReference type="AlphaFoldDB" id="A0A1A9Z2C8"/>
<keyword evidence="9" id="KW-1185">Reference proteome</keyword>
<dbReference type="PROSITE" id="PS51039">
    <property type="entry name" value="ZF_AN1"/>
    <property type="match status" value="1"/>
</dbReference>
<dbReference type="VEuPathDB" id="VectorBase:GPAI001614"/>
<dbReference type="GO" id="GO:0008270">
    <property type="term" value="F:zinc ion binding"/>
    <property type="evidence" value="ECO:0007669"/>
    <property type="project" value="UniProtKB-KW"/>
</dbReference>
<dbReference type="InterPro" id="IPR035896">
    <property type="entry name" value="AN1-like_Znf"/>
</dbReference>
<name>A0A1A9Z2C8_GLOPL</name>
<evidence type="ECO:0000259" key="7">
    <source>
        <dbReference type="PROSITE" id="PS51039"/>
    </source>
</evidence>
<dbReference type="Gene3D" id="3.10.110.10">
    <property type="entry name" value="Ubiquitin Conjugating Enzyme"/>
    <property type="match status" value="1"/>
</dbReference>
<evidence type="ECO:0000256" key="4">
    <source>
        <dbReference type="PROSITE-ProRule" id="PRU00449"/>
    </source>
</evidence>
<dbReference type="EnsemblMetazoa" id="GPAI001614-RA">
    <property type="protein sequence ID" value="GPAI001614-PA"/>
    <property type="gene ID" value="GPAI001614"/>
</dbReference>
<evidence type="ECO:0000256" key="2">
    <source>
        <dbReference type="ARBA" id="ARBA00022771"/>
    </source>
</evidence>
<dbReference type="SUPFAM" id="SSF54495">
    <property type="entry name" value="UBC-like"/>
    <property type="match status" value="1"/>
</dbReference>
<dbReference type="FunFam" id="3.10.110.10:FF:000121">
    <property type="entry name" value="Protein crossbronx"/>
    <property type="match status" value="1"/>
</dbReference>
<dbReference type="Proteomes" id="UP000092445">
    <property type="component" value="Unassembled WGS sequence"/>
</dbReference>
<feature type="region of interest" description="Disordered" evidence="5">
    <location>
        <begin position="204"/>
        <end position="261"/>
    </location>
</feature>
<dbReference type="Gene3D" id="4.10.1110.10">
    <property type="entry name" value="AN1-like Zinc finger"/>
    <property type="match status" value="1"/>
</dbReference>
<dbReference type="CDD" id="cd23814">
    <property type="entry name" value="UEV_AKTIP"/>
    <property type="match status" value="1"/>
</dbReference>
<evidence type="ECO:0000313" key="9">
    <source>
        <dbReference type="Proteomes" id="UP000092445"/>
    </source>
</evidence>
<dbReference type="STRING" id="7398.A0A1A9Z2C8"/>
<reference evidence="9" key="1">
    <citation type="submission" date="2014-03" db="EMBL/GenBank/DDBJ databases">
        <authorList>
            <person name="Aksoy S."/>
            <person name="Warren W."/>
            <person name="Wilson R.K."/>
        </authorList>
    </citation>
    <scope>NUCLEOTIDE SEQUENCE [LARGE SCALE GENOMIC DNA]</scope>
    <source>
        <strain evidence="9">IAEA</strain>
    </source>
</reference>
<accession>A0A1A9Z2C8</accession>